<dbReference type="Pfam" id="PF01580">
    <property type="entry name" value="FtsK_SpoIIIE"/>
    <property type="match status" value="1"/>
</dbReference>
<dbReference type="RefSeq" id="WP_091694913.1">
    <property type="nucleotide sequence ID" value="NZ_FPCG01000002.1"/>
</dbReference>
<dbReference type="InterPro" id="IPR027417">
    <property type="entry name" value="P-loop_NTPase"/>
</dbReference>
<feature type="region of interest" description="Disordered" evidence="4">
    <location>
        <begin position="328"/>
        <end position="351"/>
    </location>
</feature>
<feature type="domain" description="FtsK" evidence="6">
    <location>
        <begin position="527"/>
        <end position="715"/>
    </location>
</feature>
<accession>A0A1I7MHM7</accession>
<feature type="transmembrane region" description="Helical" evidence="5">
    <location>
        <begin position="204"/>
        <end position="222"/>
    </location>
</feature>
<evidence type="ECO:0000256" key="2">
    <source>
        <dbReference type="ARBA" id="ARBA00022840"/>
    </source>
</evidence>
<feature type="region of interest" description="Disordered" evidence="4">
    <location>
        <begin position="293"/>
        <end position="315"/>
    </location>
</feature>
<evidence type="ECO:0000313" key="7">
    <source>
        <dbReference type="EMBL" id="SFV21380.1"/>
    </source>
</evidence>
<proteinExistence type="predicted"/>
<keyword evidence="5" id="KW-0472">Membrane</keyword>
<evidence type="ECO:0000259" key="6">
    <source>
        <dbReference type="PROSITE" id="PS50901"/>
    </source>
</evidence>
<dbReference type="SUPFAM" id="SSF52540">
    <property type="entry name" value="P-loop containing nucleoside triphosphate hydrolases"/>
    <property type="match status" value="1"/>
</dbReference>
<evidence type="ECO:0000256" key="5">
    <source>
        <dbReference type="SAM" id="Phobius"/>
    </source>
</evidence>
<evidence type="ECO:0000256" key="1">
    <source>
        <dbReference type="ARBA" id="ARBA00022741"/>
    </source>
</evidence>
<keyword evidence="5" id="KW-0812">Transmembrane</keyword>
<dbReference type="PROSITE" id="PS50901">
    <property type="entry name" value="FTSK"/>
    <property type="match status" value="1"/>
</dbReference>
<keyword evidence="1 3" id="KW-0547">Nucleotide-binding</keyword>
<feature type="transmembrane region" description="Helical" evidence="5">
    <location>
        <begin position="228"/>
        <end position="245"/>
    </location>
</feature>
<keyword evidence="2 3" id="KW-0067">ATP-binding</keyword>
<dbReference type="AlphaFoldDB" id="A0A1I7MHM7"/>
<sequence length="1046" mass="111592">MLVRILGLNDGQPALWEVSGRLPASGAELEQVLTEHLPGMAFGARTRTGLTVPLHRLPGEDICRARRTSRPLQIVARPHRDARDHHSARSADDGPELVLVTRAGADSGRLVPLARAGLTVGRSSAQMRIADPCLSALHLRVALGNEDVLIHQDGTVRPWIPGTPLCLGETELHLVRGSSAPLRPAGPLPPLRVAPGPPPARPSWALQAVMALSPLLIGVVMAVVTGHWYFLLFSSVSVLVAAVLWHQHRRAQSDFGRSISELTDRLVMARGRSVPDPADVALACRSIDPDRCGLRHPGAESGSAPSGDEESGPVLHWGHATVTVPLDLASPSSARTRQKLDPWSTTRAPAVSPIGPGHLTVVRGRPAEVEAVLHWVLLQLLRDAQSSGRGVLLRREGQDRHELMAAAEVGRGGTVLSWGGSPATAPPGWGTVHLTSSPAKDPPGAQGDLVNLDNATARLEGVTYSQLQWAGISSATLDWMSDELLGVPLPTHRQNCTSPAAELMQVSAAPPQGSAVQSLPVQLDLAEEPTVLDLVADGPHVLVAGTTGSGKSELVLSVLMGLASRHGPAEVSFILLDFKGGSSFSVLDALPHTMSVETNLTGATSMRALDALSAELHRRERLFLDAHVPDYPAYRARHPAQDLPRLIVAVDELRVLVDEHPHASSVLMRLAATGRSLGFHLLLATQRAQGAVGPDVRSNMGTVISLRTASEQESWDLVGSAAAAAIPADEPGRAVMRRGGRAVERFRTARFAALSSTTTLRPWHPQSTGGDASVASWPELVEHVSTLCRSAGLPRPEPVVLPGLPDRWSASASPNNQAPRPGEVPLGLVDEPRHRRQQVHAWRPFHDGPAAWIGTEAGGLPAVARALLDQMGQDHVTSGSSHLVILDGGGWLPRPAHRSPSGCDSKDLWLSQDDLDPDALGRIWERLSAWREDGDQVLIVATQWGRIAGQRTAGTFETFEERLATLLRDSPSRLISAAVFGGRELAGGRLLGLIPTRFHVPYGTTPEHRMVWPSLIPVHEVPARAVLIDPDHPAPGVAVQLSVAEP</sequence>
<protein>
    <submittedName>
        <fullName evidence="7">DNA segregation ATPase FtsK/SpoIIIE, S-DNA-T family</fullName>
    </submittedName>
</protein>
<dbReference type="OrthoDB" id="9807790at2"/>
<dbReference type="Gene3D" id="3.40.50.300">
    <property type="entry name" value="P-loop containing nucleotide triphosphate hydrolases"/>
    <property type="match status" value="1"/>
</dbReference>
<feature type="region of interest" description="Disordered" evidence="4">
    <location>
        <begin position="806"/>
        <end position="828"/>
    </location>
</feature>
<feature type="binding site" evidence="3">
    <location>
        <begin position="545"/>
        <end position="552"/>
    </location>
    <ligand>
        <name>ATP</name>
        <dbReference type="ChEBI" id="CHEBI:30616"/>
    </ligand>
</feature>
<gene>
    <name evidence="7" type="ORF">SAMN04487966_102327</name>
</gene>
<evidence type="ECO:0000313" key="8">
    <source>
        <dbReference type="Proteomes" id="UP000198881"/>
    </source>
</evidence>
<dbReference type="PANTHER" id="PTHR22683">
    <property type="entry name" value="SPORULATION PROTEIN RELATED"/>
    <property type="match status" value="1"/>
</dbReference>
<dbReference type="CDD" id="cd01127">
    <property type="entry name" value="TrwB_TraG_TraD_VirD4"/>
    <property type="match status" value="1"/>
</dbReference>
<evidence type="ECO:0000256" key="4">
    <source>
        <dbReference type="SAM" id="MobiDB-lite"/>
    </source>
</evidence>
<keyword evidence="5" id="KW-1133">Transmembrane helix</keyword>
<organism evidence="7 8">
    <name type="scientific">Micrococcus terreus</name>
    <dbReference type="NCBI Taxonomy" id="574650"/>
    <lineage>
        <taxon>Bacteria</taxon>
        <taxon>Bacillati</taxon>
        <taxon>Actinomycetota</taxon>
        <taxon>Actinomycetes</taxon>
        <taxon>Micrococcales</taxon>
        <taxon>Micrococcaceae</taxon>
        <taxon>Micrococcus</taxon>
    </lineage>
</organism>
<dbReference type="InterPro" id="IPR050206">
    <property type="entry name" value="FtsK/SpoIIIE/SftA"/>
</dbReference>
<reference evidence="7 8" key="1">
    <citation type="submission" date="2016-10" db="EMBL/GenBank/DDBJ databases">
        <authorList>
            <person name="de Groot N.N."/>
        </authorList>
    </citation>
    <scope>NUCLEOTIDE SEQUENCE [LARGE SCALE GENOMIC DNA]</scope>
    <source>
        <strain evidence="7 8">CGMCC 1.7054</strain>
    </source>
</reference>
<dbReference type="Proteomes" id="UP000198881">
    <property type="component" value="Unassembled WGS sequence"/>
</dbReference>
<name>A0A1I7MHM7_9MICC</name>
<dbReference type="GO" id="GO:0003677">
    <property type="term" value="F:DNA binding"/>
    <property type="evidence" value="ECO:0007669"/>
    <property type="project" value="InterPro"/>
</dbReference>
<dbReference type="EMBL" id="FPCG01000002">
    <property type="protein sequence ID" value="SFV21380.1"/>
    <property type="molecule type" value="Genomic_DNA"/>
</dbReference>
<keyword evidence="8" id="KW-1185">Reference proteome</keyword>
<dbReference type="GO" id="GO:0005524">
    <property type="term" value="F:ATP binding"/>
    <property type="evidence" value="ECO:0007669"/>
    <property type="project" value="UniProtKB-UniRule"/>
</dbReference>
<dbReference type="STRING" id="574650.SAMN04487966_102327"/>
<dbReference type="PANTHER" id="PTHR22683:SF1">
    <property type="entry name" value="TYPE VII SECRETION SYSTEM PROTEIN ESSC"/>
    <property type="match status" value="1"/>
</dbReference>
<evidence type="ECO:0000256" key="3">
    <source>
        <dbReference type="PROSITE-ProRule" id="PRU00289"/>
    </source>
</evidence>
<dbReference type="InterPro" id="IPR002543">
    <property type="entry name" value="FtsK_dom"/>
</dbReference>